<protein>
    <submittedName>
        <fullName evidence="3">SgcJ/EcaC family oxidoreductase</fullName>
    </submittedName>
</protein>
<keyword evidence="1" id="KW-0732">Signal</keyword>
<dbReference type="InterPro" id="IPR011944">
    <property type="entry name" value="Steroid_delta5-4_isomerase"/>
</dbReference>
<gene>
    <name evidence="3" type="ORF">JJB74_12805</name>
</gene>
<keyword evidence="4" id="KW-1185">Reference proteome</keyword>
<dbReference type="AlphaFoldDB" id="A0A934SYX7"/>
<evidence type="ECO:0000313" key="4">
    <source>
        <dbReference type="Proteomes" id="UP000622890"/>
    </source>
</evidence>
<dbReference type="NCBIfam" id="TIGR02246">
    <property type="entry name" value="SgcJ/EcaC family oxidoreductase"/>
    <property type="match status" value="1"/>
</dbReference>
<comment type="caution">
    <text evidence="3">The sequence shown here is derived from an EMBL/GenBank/DDBJ whole genome shotgun (WGS) entry which is preliminary data.</text>
</comment>
<feature type="chain" id="PRO_5037588520" evidence="1">
    <location>
        <begin position="24"/>
        <end position="149"/>
    </location>
</feature>
<name>A0A934SYX7_9BURK</name>
<dbReference type="InterPro" id="IPR032710">
    <property type="entry name" value="NTF2-like_dom_sf"/>
</dbReference>
<organism evidence="3 4">
    <name type="scientific">Noviherbaspirillum pedocola</name>
    <dbReference type="NCBI Taxonomy" id="2801341"/>
    <lineage>
        <taxon>Bacteria</taxon>
        <taxon>Pseudomonadati</taxon>
        <taxon>Pseudomonadota</taxon>
        <taxon>Betaproteobacteria</taxon>
        <taxon>Burkholderiales</taxon>
        <taxon>Oxalobacteraceae</taxon>
        <taxon>Noviherbaspirillum</taxon>
    </lineage>
</organism>
<dbReference type="Gene3D" id="3.10.450.50">
    <property type="match status" value="1"/>
</dbReference>
<evidence type="ECO:0000256" key="1">
    <source>
        <dbReference type="SAM" id="SignalP"/>
    </source>
</evidence>
<reference evidence="3" key="1">
    <citation type="submission" date="2021-01" db="EMBL/GenBank/DDBJ databases">
        <title>Genome sequence of strain Noviherbaspirillum sp. DKR-6.</title>
        <authorList>
            <person name="Chaudhary D.K."/>
        </authorList>
    </citation>
    <scope>NUCLEOTIDE SEQUENCE</scope>
    <source>
        <strain evidence="3">DKR-6</strain>
    </source>
</reference>
<sequence>MKLRRNFVAAIFFILHWASTGVAARDFAAEMEVENSRWLAVYNSRDAQAFGPMYTPDAVIVPQGGEPIKGRTAIVQFWFEMLKNGFLKPTLEIVDLHQEGRLAYQTCRWTVLKLREGSSVKHLSGNTLRIFERQRDGRWLIKVQMSNTD</sequence>
<evidence type="ECO:0000313" key="3">
    <source>
        <dbReference type="EMBL" id="MBK4735497.1"/>
    </source>
</evidence>
<dbReference type="Proteomes" id="UP000622890">
    <property type="component" value="Unassembled WGS sequence"/>
</dbReference>
<dbReference type="EMBL" id="JAEPBG010000004">
    <property type="protein sequence ID" value="MBK4735497.1"/>
    <property type="molecule type" value="Genomic_DNA"/>
</dbReference>
<feature type="signal peptide" evidence="1">
    <location>
        <begin position="1"/>
        <end position="23"/>
    </location>
</feature>
<evidence type="ECO:0000259" key="2">
    <source>
        <dbReference type="Pfam" id="PF14534"/>
    </source>
</evidence>
<dbReference type="SUPFAM" id="SSF54427">
    <property type="entry name" value="NTF2-like"/>
    <property type="match status" value="1"/>
</dbReference>
<feature type="domain" description="DUF4440" evidence="2">
    <location>
        <begin position="37"/>
        <end position="141"/>
    </location>
</feature>
<proteinExistence type="predicted"/>
<dbReference type="InterPro" id="IPR027843">
    <property type="entry name" value="DUF4440"/>
</dbReference>
<dbReference type="Pfam" id="PF14534">
    <property type="entry name" value="DUF4440"/>
    <property type="match status" value="1"/>
</dbReference>
<dbReference type="RefSeq" id="WP_200592247.1">
    <property type="nucleotide sequence ID" value="NZ_JAEPBG010000004.1"/>
</dbReference>
<accession>A0A934SYX7</accession>